<comment type="caution">
    <text evidence="4">The sequence shown here is derived from an EMBL/GenBank/DDBJ whole genome shotgun (WGS) entry which is preliminary data.</text>
</comment>
<keyword evidence="1" id="KW-0862">Zinc</keyword>
<gene>
    <name evidence="4" type="ORF">ABMA28_013144</name>
</gene>
<name>A0ABD0S3R0_LOXSC</name>
<evidence type="ECO:0000313" key="4">
    <source>
        <dbReference type="EMBL" id="KAL0808714.1"/>
    </source>
</evidence>
<dbReference type="PROSITE" id="PS50158">
    <property type="entry name" value="ZF_CCHC"/>
    <property type="match status" value="1"/>
</dbReference>
<dbReference type="Proteomes" id="UP001549921">
    <property type="component" value="Unassembled WGS sequence"/>
</dbReference>
<organism evidence="4 5">
    <name type="scientific">Loxostege sticticalis</name>
    <name type="common">Beet webworm moth</name>
    <dbReference type="NCBI Taxonomy" id="481309"/>
    <lineage>
        <taxon>Eukaryota</taxon>
        <taxon>Metazoa</taxon>
        <taxon>Ecdysozoa</taxon>
        <taxon>Arthropoda</taxon>
        <taxon>Hexapoda</taxon>
        <taxon>Insecta</taxon>
        <taxon>Pterygota</taxon>
        <taxon>Neoptera</taxon>
        <taxon>Endopterygota</taxon>
        <taxon>Lepidoptera</taxon>
        <taxon>Glossata</taxon>
        <taxon>Ditrysia</taxon>
        <taxon>Pyraloidea</taxon>
        <taxon>Crambidae</taxon>
        <taxon>Pyraustinae</taxon>
        <taxon>Loxostege</taxon>
    </lineage>
</organism>
<evidence type="ECO:0000313" key="5">
    <source>
        <dbReference type="Proteomes" id="UP001549921"/>
    </source>
</evidence>
<dbReference type="InterPro" id="IPR001878">
    <property type="entry name" value="Znf_CCHC"/>
</dbReference>
<evidence type="ECO:0000256" key="1">
    <source>
        <dbReference type="PROSITE-ProRule" id="PRU00047"/>
    </source>
</evidence>
<keyword evidence="1" id="KW-0479">Metal-binding</keyword>
<feature type="compositionally biased region" description="Low complexity" evidence="2">
    <location>
        <begin position="49"/>
        <end position="60"/>
    </location>
</feature>
<dbReference type="GO" id="GO:0008270">
    <property type="term" value="F:zinc ion binding"/>
    <property type="evidence" value="ECO:0007669"/>
    <property type="project" value="UniProtKB-KW"/>
</dbReference>
<evidence type="ECO:0000259" key="3">
    <source>
        <dbReference type="PROSITE" id="PS50158"/>
    </source>
</evidence>
<dbReference type="EMBL" id="JBEDNZ010000031">
    <property type="protein sequence ID" value="KAL0808714.1"/>
    <property type="molecule type" value="Genomic_DNA"/>
</dbReference>
<keyword evidence="1" id="KW-0863">Zinc-finger</keyword>
<feature type="region of interest" description="Disordered" evidence="2">
    <location>
        <begin position="21"/>
        <end position="79"/>
    </location>
</feature>
<reference evidence="4 5" key="1">
    <citation type="submission" date="2024-06" db="EMBL/GenBank/DDBJ databases">
        <title>A chromosome-level genome assembly of beet webworm, Loxostege sticticalis.</title>
        <authorList>
            <person name="Zhang Y."/>
        </authorList>
    </citation>
    <scope>NUCLEOTIDE SEQUENCE [LARGE SCALE GENOMIC DNA]</scope>
    <source>
        <strain evidence="4">AQ028</strain>
        <tissue evidence="4">Male pupae</tissue>
    </source>
</reference>
<sequence>MQTILTRLHALERQPLQMPSASLPAIGQLEPGGTGSLAGTPPGSPPPSARSSRSAVGARGEATCGPAPRSSSAASSGQTSTDALVDVIRSINTAVKSNQPYYISNFDPNLHDIEVWCQEVDRARVANNWSDNECLSRIGNCLKGDARTWMNEWVTNDRSWSNFKREFKPLCPKKPDIANILFEVMKTNSDSYPTYADYARRSLLRLRIVSGLSEELISAIVIRGITDPQIRAAATNAKLMPKELVEFFSIYIKPNAAMNNLQTIPSRNQRDNSRFRCPSDTLRKRRYESGKCFTCGLPGHLQSSCSKKPRVDNASHHNPVPSVTAASKATS</sequence>
<proteinExistence type="predicted"/>
<accession>A0ABD0S3R0</accession>
<protein>
    <recommendedName>
        <fullName evidence="3">CCHC-type domain-containing protein</fullName>
    </recommendedName>
</protein>
<feature type="domain" description="CCHC-type" evidence="3">
    <location>
        <begin position="291"/>
        <end position="307"/>
    </location>
</feature>
<evidence type="ECO:0000256" key="2">
    <source>
        <dbReference type="SAM" id="MobiDB-lite"/>
    </source>
</evidence>
<dbReference type="SUPFAM" id="SSF57756">
    <property type="entry name" value="Retrovirus zinc finger-like domains"/>
    <property type="match status" value="1"/>
</dbReference>
<dbReference type="AlphaFoldDB" id="A0ABD0S3R0"/>
<feature type="region of interest" description="Disordered" evidence="2">
    <location>
        <begin position="303"/>
        <end position="331"/>
    </location>
</feature>
<dbReference type="InterPro" id="IPR036875">
    <property type="entry name" value="Znf_CCHC_sf"/>
</dbReference>